<name>A0A1A8VVQ9_PLAOA</name>
<accession>A0A1A8VVQ9</accession>
<evidence type="ECO:0000313" key="2">
    <source>
        <dbReference type="EMBL" id="SBS83777.1"/>
    </source>
</evidence>
<evidence type="ECO:0000256" key="1">
    <source>
        <dbReference type="SAM" id="Coils"/>
    </source>
</evidence>
<gene>
    <name evidence="2" type="ORF">POVCU2_0022780</name>
</gene>
<reference evidence="3" key="1">
    <citation type="submission" date="2016-05" db="EMBL/GenBank/DDBJ databases">
        <authorList>
            <person name="Naeem Raeece"/>
        </authorList>
    </citation>
    <scope>NUCLEOTIDE SEQUENCE [LARGE SCALE GENOMIC DNA]</scope>
</reference>
<keyword evidence="1" id="KW-0175">Coiled coil</keyword>
<dbReference type="EMBL" id="FLQU01000310">
    <property type="protein sequence ID" value="SBS83777.1"/>
    <property type="molecule type" value="Genomic_DNA"/>
</dbReference>
<dbReference type="AlphaFoldDB" id="A0A1A8VVQ9"/>
<dbReference type="Proteomes" id="UP000078560">
    <property type="component" value="Unassembled WGS sequence"/>
</dbReference>
<feature type="coiled-coil region" evidence="1">
    <location>
        <begin position="178"/>
        <end position="212"/>
    </location>
</feature>
<protein>
    <submittedName>
        <fullName evidence="2">Uncharacterized protein</fullName>
    </submittedName>
</protein>
<evidence type="ECO:0000313" key="3">
    <source>
        <dbReference type="Proteomes" id="UP000078560"/>
    </source>
</evidence>
<organism evidence="2 3">
    <name type="scientific">Plasmodium ovale curtisi</name>
    <dbReference type="NCBI Taxonomy" id="864141"/>
    <lineage>
        <taxon>Eukaryota</taxon>
        <taxon>Sar</taxon>
        <taxon>Alveolata</taxon>
        <taxon>Apicomplexa</taxon>
        <taxon>Aconoidasida</taxon>
        <taxon>Haemosporida</taxon>
        <taxon>Plasmodiidae</taxon>
        <taxon>Plasmodium</taxon>
        <taxon>Plasmodium (Plasmodium)</taxon>
    </lineage>
</organism>
<proteinExistence type="predicted"/>
<sequence>MEVEINNKKALEKETQFEMNNINRIILDILCAEAIRKIKFILHVLKELLKKKTNILHVYITNDIDHLSTENKRKQIFNSLQDQIELCENENDYNKIKKKIEQYINTLSETNEILCQNSPVDRNIKENRDKIIEDGLLLLNIFRKIKKLHFASVLNELNSFKDEQNLLLNLNQNVYHKKQITNILKEQIKEQIENTKNKKRKIQEQIEQIEKKKKIFFVKSMLYYIYKEEYVHANVSNYHMHINFNIHSTKTTKESMEEELKTYDNVNDYIREFLNKRNDSVSVFGCTACRHTVHVNEFAVSSYWTTLHLQAIHDNLVDYYEKEKRKRHEQLDEIKHQVPPNTHTHVNFPMFDAQHDETFVTVLMPSSIKRITFNFTAKTYCILLLFPFQEKYEQVNKLWEDEEKKKMRKEIDEKEYLKKFNESVLFLQNIGRSKIKDYDTRKKKSLKKRLERKKNKNA</sequence>